<evidence type="ECO:0000256" key="3">
    <source>
        <dbReference type="ARBA" id="ARBA00023163"/>
    </source>
</evidence>
<organism evidence="5 6">
    <name type="scientific">Massilia cavernae</name>
    <dbReference type="NCBI Taxonomy" id="2320864"/>
    <lineage>
        <taxon>Bacteria</taxon>
        <taxon>Pseudomonadati</taxon>
        <taxon>Pseudomonadota</taxon>
        <taxon>Betaproteobacteria</taxon>
        <taxon>Burkholderiales</taxon>
        <taxon>Oxalobacteraceae</taxon>
        <taxon>Telluria group</taxon>
        <taxon>Massilia</taxon>
    </lineage>
</organism>
<evidence type="ECO:0000256" key="2">
    <source>
        <dbReference type="ARBA" id="ARBA00023125"/>
    </source>
</evidence>
<dbReference type="SUPFAM" id="SSF46689">
    <property type="entry name" value="Homeodomain-like"/>
    <property type="match status" value="1"/>
</dbReference>
<dbReference type="Proteomes" id="UP000284006">
    <property type="component" value="Unassembled WGS sequence"/>
</dbReference>
<dbReference type="Gene3D" id="1.10.10.60">
    <property type="entry name" value="Homeodomain-like"/>
    <property type="match status" value="1"/>
</dbReference>
<dbReference type="PANTHER" id="PTHR47894">
    <property type="entry name" value="HTH-TYPE TRANSCRIPTIONAL REGULATOR GADX"/>
    <property type="match status" value="1"/>
</dbReference>
<dbReference type="InterPro" id="IPR018060">
    <property type="entry name" value="HTH_AraC"/>
</dbReference>
<dbReference type="PANTHER" id="PTHR47894:SF4">
    <property type="entry name" value="HTH-TYPE TRANSCRIPTIONAL REGULATOR GADX"/>
    <property type="match status" value="1"/>
</dbReference>
<sequence>MPTLVRAGVLTNFLEVAQHLGLNPQAELARVGLSKKMLQDPDQSIPAGAAVQLLENAAADSGCATFGLRMAESRQFSDLGAVALLLTHQSTLRDALQVTVQYRHLLNRALAIYIEEVGDLVIIREEVVTDTPLPCRQATELAIGVMARLCASVLGPAWRPLSVNFTHGAPEDSRVHRRVFGCQVNFGAEFNGIACPAAAFDAPNPNADPAMARYARRFIDSLQAPGEASVVFEVRKAIYLLLPMGRATIEQIAQALGINVRTLQRRLEDSDANFSDLVNEVRRDLVQRYMNNPIHSLGRIGELLGYSLPSSFTRWFTAQFGTTPAVWRAAHGKPYLPPV</sequence>
<dbReference type="GO" id="GO:0005829">
    <property type="term" value="C:cytosol"/>
    <property type="evidence" value="ECO:0007669"/>
    <property type="project" value="TreeGrafter"/>
</dbReference>
<comment type="caution">
    <text evidence="5">The sequence shown here is derived from an EMBL/GenBank/DDBJ whole genome shotgun (WGS) entry which is preliminary data.</text>
</comment>
<gene>
    <name evidence="5" type="ORF">D3872_01640</name>
</gene>
<evidence type="ECO:0000313" key="6">
    <source>
        <dbReference type="Proteomes" id="UP000284006"/>
    </source>
</evidence>
<dbReference type="PROSITE" id="PS01124">
    <property type="entry name" value="HTH_ARAC_FAMILY_2"/>
    <property type="match status" value="1"/>
</dbReference>
<accession>A0A418Y7Y6</accession>
<evidence type="ECO:0000259" key="4">
    <source>
        <dbReference type="PROSITE" id="PS01124"/>
    </source>
</evidence>
<name>A0A418Y7Y6_9BURK</name>
<reference evidence="5 6" key="1">
    <citation type="submission" date="2018-09" db="EMBL/GenBank/DDBJ databases">
        <authorList>
            <person name="Zhu H."/>
        </authorList>
    </citation>
    <scope>NUCLEOTIDE SEQUENCE [LARGE SCALE GENOMIC DNA]</scope>
    <source>
        <strain evidence="5 6">K1S02-61</strain>
    </source>
</reference>
<dbReference type="EMBL" id="QYUP01000014">
    <property type="protein sequence ID" value="RJG27175.1"/>
    <property type="molecule type" value="Genomic_DNA"/>
</dbReference>
<dbReference type="OrthoDB" id="6506763at2"/>
<keyword evidence="1" id="KW-0805">Transcription regulation</keyword>
<evidence type="ECO:0000256" key="1">
    <source>
        <dbReference type="ARBA" id="ARBA00023015"/>
    </source>
</evidence>
<dbReference type="SMART" id="SM00342">
    <property type="entry name" value="HTH_ARAC"/>
    <property type="match status" value="1"/>
</dbReference>
<protein>
    <submittedName>
        <fullName evidence="5">AraC family transcriptional regulator</fullName>
    </submittedName>
</protein>
<dbReference type="Pfam" id="PF12625">
    <property type="entry name" value="Arabinose_bd"/>
    <property type="match status" value="1"/>
</dbReference>
<feature type="domain" description="HTH araC/xylS-type" evidence="4">
    <location>
        <begin position="232"/>
        <end position="330"/>
    </location>
</feature>
<keyword evidence="6" id="KW-1185">Reference proteome</keyword>
<dbReference type="GO" id="GO:0003700">
    <property type="term" value="F:DNA-binding transcription factor activity"/>
    <property type="evidence" value="ECO:0007669"/>
    <property type="project" value="InterPro"/>
</dbReference>
<dbReference type="GO" id="GO:0000976">
    <property type="term" value="F:transcription cis-regulatory region binding"/>
    <property type="evidence" value="ECO:0007669"/>
    <property type="project" value="TreeGrafter"/>
</dbReference>
<keyword evidence="3" id="KW-0804">Transcription</keyword>
<keyword evidence="2" id="KW-0238">DNA-binding</keyword>
<proteinExistence type="predicted"/>
<dbReference type="InterPro" id="IPR032687">
    <property type="entry name" value="AraC-type_N"/>
</dbReference>
<dbReference type="InterPro" id="IPR009057">
    <property type="entry name" value="Homeodomain-like_sf"/>
</dbReference>
<evidence type="ECO:0000313" key="5">
    <source>
        <dbReference type="EMBL" id="RJG27175.1"/>
    </source>
</evidence>
<dbReference type="Pfam" id="PF12833">
    <property type="entry name" value="HTH_18"/>
    <property type="match status" value="1"/>
</dbReference>
<dbReference type="AlphaFoldDB" id="A0A418Y7Y6"/>